<organism evidence="3 4">
    <name type="scientific">Teichococcus vastitatis</name>
    <dbReference type="NCBI Taxonomy" id="2307076"/>
    <lineage>
        <taxon>Bacteria</taxon>
        <taxon>Pseudomonadati</taxon>
        <taxon>Pseudomonadota</taxon>
        <taxon>Alphaproteobacteria</taxon>
        <taxon>Acetobacterales</taxon>
        <taxon>Roseomonadaceae</taxon>
        <taxon>Roseomonas</taxon>
    </lineage>
</organism>
<dbReference type="Proteomes" id="UP001201985">
    <property type="component" value="Unassembled WGS sequence"/>
</dbReference>
<keyword evidence="4" id="KW-1185">Reference proteome</keyword>
<evidence type="ECO:0000313" key="4">
    <source>
        <dbReference type="Proteomes" id="UP001201985"/>
    </source>
</evidence>
<gene>
    <name evidence="3" type="ORF">MON41_12380</name>
</gene>
<keyword evidence="2" id="KW-0812">Transmembrane</keyword>
<keyword evidence="2" id="KW-0472">Membrane</keyword>
<evidence type="ECO:0000256" key="2">
    <source>
        <dbReference type="SAM" id="Phobius"/>
    </source>
</evidence>
<reference evidence="3 4" key="1">
    <citation type="submission" date="2022-03" db="EMBL/GenBank/DDBJ databases">
        <title>Complete genome analysis of Roseomonas KG 17.1 : a prolific producer of plant growth promoters.</title>
        <authorList>
            <person name="Saadouli I."/>
            <person name="Najjari A."/>
            <person name="Mosbah A."/>
            <person name="Ouzari H.I."/>
        </authorList>
    </citation>
    <scope>NUCLEOTIDE SEQUENCE [LARGE SCALE GENOMIC DNA]</scope>
    <source>
        <strain evidence="3 4">KG17-1</strain>
    </source>
</reference>
<feature type="region of interest" description="Disordered" evidence="1">
    <location>
        <begin position="1"/>
        <end position="37"/>
    </location>
</feature>
<keyword evidence="2" id="KW-1133">Transmembrane helix</keyword>
<evidence type="ECO:0000256" key="1">
    <source>
        <dbReference type="SAM" id="MobiDB-lite"/>
    </source>
</evidence>
<evidence type="ECO:0000313" key="3">
    <source>
        <dbReference type="EMBL" id="MCI0754554.1"/>
    </source>
</evidence>
<feature type="transmembrane region" description="Helical" evidence="2">
    <location>
        <begin position="98"/>
        <end position="118"/>
    </location>
</feature>
<accession>A0ABS9W7I8</accession>
<dbReference type="EMBL" id="JALBUU010000004">
    <property type="protein sequence ID" value="MCI0754554.1"/>
    <property type="molecule type" value="Genomic_DNA"/>
</dbReference>
<protein>
    <submittedName>
        <fullName evidence="3">Uncharacterized protein</fullName>
    </submittedName>
</protein>
<dbReference type="RefSeq" id="WP_120008095.1">
    <property type="nucleotide sequence ID" value="NZ_JALBUU010000004.1"/>
</dbReference>
<feature type="transmembrane region" description="Helical" evidence="2">
    <location>
        <begin position="42"/>
        <end position="61"/>
    </location>
</feature>
<proteinExistence type="predicted"/>
<sequence>MKHDPPERPLASSSWTGLPEEVSSPFGGPHPLPQPQGRRDQAAMALLLFLLGVALYVGWWFTLSFHSPLVPDAASAHTEALSMIGRSALKFYVTTFEAMVALLLLLLAFALPGFYLAWCASRRRPQDKHETERSRRAAAMQRRRHAASWRHLSRLLDALECADMGRPSPACRKSSRLSWRPGRLIF</sequence>
<name>A0ABS9W7I8_9PROT</name>
<comment type="caution">
    <text evidence="3">The sequence shown here is derived from an EMBL/GenBank/DDBJ whole genome shotgun (WGS) entry which is preliminary data.</text>
</comment>